<dbReference type="EMBL" id="JYDH01000069">
    <property type="protein sequence ID" value="KRY34316.1"/>
    <property type="molecule type" value="Genomic_DNA"/>
</dbReference>
<evidence type="ECO:0000313" key="2">
    <source>
        <dbReference type="EMBL" id="KRY34316.1"/>
    </source>
</evidence>
<keyword evidence="1" id="KW-1133">Transmembrane helix</keyword>
<keyword evidence="3" id="KW-1185">Reference proteome</keyword>
<organism evidence="2 3">
    <name type="scientific">Trichinella spiralis</name>
    <name type="common">Trichina worm</name>
    <dbReference type="NCBI Taxonomy" id="6334"/>
    <lineage>
        <taxon>Eukaryota</taxon>
        <taxon>Metazoa</taxon>
        <taxon>Ecdysozoa</taxon>
        <taxon>Nematoda</taxon>
        <taxon>Enoplea</taxon>
        <taxon>Dorylaimia</taxon>
        <taxon>Trichinellida</taxon>
        <taxon>Trichinellidae</taxon>
        <taxon>Trichinella</taxon>
    </lineage>
</organism>
<keyword evidence="1" id="KW-0472">Membrane</keyword>
<accession>A0A0V1BBZ2</accession>
<proteinExistence type="predicted"/>
<name>A0A0V1BBZ2_TRISP</name>
<dbReference type="AlphaFoldDB" id="A0A0V1BBZ2"/>
<sequence length="78" mass="9159">MKIEIKFANMRFKVPNLTKLTIVQINLTYLTLKIEPILSSGYILTLCEVMINFIYMISSIPVLTSIRLRMEEQVDQRH</sequence>
<comment type="caution">
    <text evidence="2">The sequence shown here is derived from an EMBL/GenBank/DDBJ whole genome shotgun (WGS) entry which is preliminary data.</text>
</comment>
<feature type="transmembrane region" description="Helical" evidence="1">
    <location>
        <begin position="42"/>
        <end position="63"/>
    </location>
</feature>
<evidence type="ECO:0000313" key="3">
    <source>
        <dbReference type="Proteomes" id="UP000054776"/>
    </source>
</evidence>
<protein>
    <submittedName>
        <fullName evidence="2">Uncharacterized protein</fullName>
    </submittedName>
</protein>
<dbReference type="Proteomes" id="UP000054776">
    <property type="component" value="Unassembled WGS sequence"/>
</dbReference>
<reference evidence="2 3" key="1">
    <citation type="submission" date="2015-01" db="EMBL/GenBank/DDBJ databases">
        <title>Evolution of Trichinella species and genotypes.</title>
        <authorList>
            <person name="Korhonen P.K."/>
            <person name="Edoardo P."/>
            <person name="Giuseppe L.R."/>
            <person name="Gasser R.B."/>
        </authorList>
    </citation>
    <scope>NUCLEOTIDE SEQUENCE [LARGE SCALE GENOMIC DNA]</scope>
    <source>
        <strain evidence="2">ISS3</strain>
    </source>
</reference>
<dbReference type="InParanoid" id="A0A0V1BBZ2"/>
<evidence type="ECO:0000256" key="1">
    <source>
        <dbReference type="SAM" id="Phobius"/>
    </source>
</evidence>
<gene>
    <name evidence="2" type="ORF">T01_15572</name>
</gene>
<keyword evidence="1" id="KW-0812">Transmembrane</keyword>